<dbReference type="PANTHER" id="PTHR30050">
    <property type="entry name" value="CHROMOSOMAL REPLICATION INITIATOR PROTEIN DNAA"/>
    <property type="match status" value="1"/>
</dbReference>
<dbReference type="KEGG" id="sbw:TGUWTKB_0280"/>
<dbReference type="CDD" id="cd00009">
    <property type="entry name" value="AAA"/>
    <property type="match status" value="1"/>
</dbReference>
<dbReference type="PANTHER" id="PTHR30050:SF4">
    <property type="entry name" value="ATP-BINDING PROTEIN RV3427C IN INSERTION SEQUENCE-RELATED"/>
    <property type="match status" value="1"/>
</dbReference>
<evidence type="ECO:0000259" key="1">
    <source>
        <dbReference type="Pfam" id="PF01695"/>
    </source>
</evidence>
<sequence length="243" mass="28529">MKKHDYFFNRLKKIIPQHIKPKFGTGLELLKWNQEQGKLNSTKIIKKNYEIKFKKTVMQSGIHELYKDCSFDNYQLENERQKKALSMAKRYLKEFNQNSLASFIFSGKPGTGKNHLATAIGMNLILNGKSFLLITVADIMSNIKETFSFKNSLHEKNLLYNFSNIDLLVIDEIGIQIESRYEKIVINQIIDRRSSSKRPTGMLSNLDYISLNHLLGERVMDRMRIGNSIWVRFDWESYRKHIK</sequence>
<dbReference type="EMBL" id="AP014521">
    <property type="protein sequence ID" value="BAP58288.1"/>
    <property type="molecule type" value="Genomic_DNA"/>
</dbReference>
<dbReference type="NCBIfam" id="NF005931">
    <property type="entry name" value="PRK07952.1"/>
    <property type="match status" value="1"/>
</dbReference>
<dbReference type="SUPFAM" id="SSF52540">
    <property type="entry name" value="P-loop containing nucleoside triphosphate hydrolases"/>
    <property type="match status" value="1"/>
</dbReference>
<accession>A0A090AIP4</accession>
<name>A0A090AIP4_9ENTR</name>
<dbReference type="Pfam" id="PF01695">
    <property type="entry name" value="IstB_IS21"/>
    <property type="match status" value="1"/>
</dbReference>
<dbReference type="STRING" id="1410383.TGUWTKB_0280"/>
<dbReference type="RefSeq" id="WP_041062287.1">
    <property type="nucleotide sequence ID" value="NZ_AP014521.1"/>
</dbReference>
<gene>
    <name evidence="2" type="primary">dnaC</name>
    <name evidence="2" type="ORF">TGUWTKB_0280</name>
</gene>
<evidence type="ECO:0000313" key="2">
    <source>
        <dbReference type="EMBL" id="BAP58288.1"/>
    </source>
</evidence>
<dbReference type="HOGENOM" id="CLU_062999_3_1_6"/>
<dbReference type="InterPro" id="IPR027417">
    <property type="entry name" value="P-loop_NTPase"/>
</dbReference>
<organism evidence="2 3">
    <name type="scientific">Candidatus Tachikawaea gelatinosa</name>
    <dbReference type="NCBI Taxonomy" id="1410383"/>
    <lineage>
        <taxon>Bacteria</taxon>
        <taxon>Pseudomonadati</taxon>
        <taxon>Pseudomonadota</taxon>
        <taxon>Gammaproteobacteria</taxon>
        <taxon>Enterobacterales</taxon>
        <taxon>Enterobacteriaceae</taxon>
        <taxon>Candidatus Tachikawaea</taxon>
    </lineage>
</organism>
<dbReference type="OrthoDB" id="5956003at2"/>
<dbReference type="AlphaFoldDB" id="A0A090AIP4"/>
<feature type="domain" description="IstB-like ATP-binding" evidence="1">
    <location>
        <begin position="101"/>
        <end position="240"/>
    </location>
</feature>
<keyword evidence="3" id="KW-1185">Reference proteome</keyword>
<reference evidence="2 3" key="2">
    <citation type="journal article" date="2014" name="Curr. Biol.">
        <title>Symbiont-Supplemented Maternal Investment Underpinning Host's Ecological Adaptation.</title>
        <authorList>
            <person name="Kaiwa N."/>
            <person name="Hosokawa T."/>
            <person name="Nikoh N."/>
            <person name="Tanahashi M."/>
            <person name="Moriyama M."/>
            <person name="Meng X.Y."/>
            <person name="Maeda T."/>
            <person name="Yamaguchi K."/>
            <person name="Shigenobu S."/>
            <person name="Ito M."/>
            <person name="Fukatsu T."/>
        </authorList>
    </citation>
    <scope>NUCLEOTIDE SEQUENCE [LARGE SCALE GENOMIC DNA]</scope>
    <source>
        <strain evidence="2 3">UwTKB</strain>
    </source>
</reference>
<reference evidence="3" key="1">
    <citation type="submission" date="2013-11" db="EMBL/GenBank/DDBJ databases">
        <title>Symbiont-containing voluminous jelly as an extraordinary maternal gift for overwintering insect nymphs.</title>
        <authorList>
            <person name="Kaiwa N."/>
            <person name="Hosokawa T."/>
            <person name="Nikoh N."/>
            <person name="Meng X.Y."/>
            <person name="Tanahashi M."/>
            <person name="Moriyama M."/>
            <person name="Maeda T."/>
            <person name="Yamaguchi K."/>
            <person name="Shigenobu S."/>
            <person name="Ito M."/>
            <person name="Fukatsu T."/>
        </authorList>
    </citation>
    <scope>NUCLEOTIDE SEQUENCE [LARGE SCALE GENOMIC DNA]</scope>
    <source>
        <strain evidence="3">UwTKB</strain>
    </source>
</reference>
<protein>
    <submittedName>
        <fullName evidence="2">DNA replication protein</fullName>
    </submittedName>
</protein>
<dbReference type="GO" id="GO:0006260">
    <property type="term" value="P:DNA replication"/>
    <property type="evidence" value="ECO:0007669"/>
    <property type="project" value="TreeGrafter"/>
</dbReference>
<dbReference type="GO" id="GO:0005524">
    <property type="term" value="F:ATP binding"/>
    <property type="evidence" value="ECO:0007669"/>
    <property type="project" value="InterPro"/>
</dbReference>
<proteinExistence type="predicted"/>
<dbReference type="Proteomes" id="UP000031627">
    <property type="component" value="Chromosome"/>
</dbReference>
<evidence type="ECO:0000313" key="3">
    <source>
        <dbReference type="Proteomes" id="UP000031627"/>
    </source>
</evidence>
<dbReference type="Gene3D" id="3.40.50.300">
    <property type="entry name" value="P-loop containing nucleotide triphosphate hydrolases"/>
    <property type="match status" value="1"/>
</dbReference>
<dbReference type="InterPro" id="IPR002611">
    <property type="entry name" value="IstB_ATP-bd"/>
</dbReference>